<dbReference type="PANTHER" id="PTHR43656">
    <property type="entry name" value="BINDING OXIDOREDUCTASE, PUTATIVE (AFU_ORTHOLOGUE AFUA_2G08260)-RELATED"/>
    <property type="match status" value="1"/>
</dbReference>
<accession>A0A840UMA8</accession>
<dbReference type="EMBL" id="JACHFH010000043">
    <property type="protein sequence ID" value="MBB5337340.1"/>
    <property type="molecule type" value="Genomic_DNA"/>
</dbReference>
<dbReference type="Gene3D" id="3.20.20.70">
    <property type="entry name" value="Aldolase class I"/>
    <property type="match status" value="1"/>
</dbReference>
<keyword evidence="1" id="KW-0285">Flavoprotein</keyword>
<dbReference type="Pfam" id="PF00724">
    <property type="entry name" value="Oxidored_FMN"/>
    <property type="match status" value="1"/>
</dbReference>
<dbReference type="GO" id="GO:0016491">
    <property type="term" value="F:oxidoreductase activity"/>
    <property type="evidence" value="ECO:0007669"/>
    <property type="project" value="UniProtKB-KW"/>
</dbReference>
<sequence>MYEELAAGGVGTIITGYAHVLADEQPNPGMLGIYDDFLIAHHLPLVEVAHRHHARIILQVAYGGSMTDYQVGSREIWGPSAVPQKRTGVVPTEMTAANIQTLIGACAAAGQRAQAAGYDGVEIHAAHGYLLSQFLSPYYNQRTDAYGGSRENRARLIVEVYEAMRNAVGPQFAILIKVNCSDFDEEGATFDDCQYLCQELDRRSIDGVEISGGLSPWDMNASREGVFGEYAAQIAKLIKAPVIVVGVNRDPQAMQETLDTTNIQYFSLSRPLLREPNLVQRWESGDKTEARCIYCCKCFSTIGNRCIFVKG</sequence>
<dbReference type="PANTHER" id="PTHR43656:SF2">
    <property type="entry name" value="BINDING OXIDOREDUCTASE, PUTATIVE (AFU_ORTHOLOGUE AFUA_2G08260)-RELATED"/>
    <property type="match status" value="1"/>
</dbReference>
<evidence type="ECO:0000313" key="4">
    <source>
        <dbReference type="EMBL" id="MBB5337340.1"/>
    </source>
</evidence>
<protein>
    <submittedName>
        <fullName evidence="4">2,4-dienoyl-CoA reductase-like NADH-dependent reductase (Old Yellow Enzyme family)</fullName>
    </submittedName>
</protein>
<comment type="caution">
    <text evidence="4">The sequence shown here is derived from an EMBL/GenBank/DDBJ whole genome shotgun (WGS) entry which is preliminary data.</text>
</comment>
<reference evidence="4 5" key="1">
    <citation type="submission" date="2020-08" db="EMBL/GenBank/DDBJ databases">
        <title>Genomic Encyclopedia of Type Strains, Phase IV (KMG-IV): sequencing the most valuable type-strain genomes for metagenomic binning, comparative biology and taxonomic classification.</title>
        <authorList>
            <person name="Goeker M."/>
        </authorList>
    </citation>
    <scope>NUCLEOTIDE SEQUENCE [LARGE SCALE GENOMIC DNA]</scope>
    <source>
        <strain evidence="4 5">DSM 24661</strain>
    </source>
</reference>
<dbReference type="AlphaFoldDB" id="A0A840UMA8"/>
<dbReference type="CDD" id="cd02803">
    <property type="entry name" value="OYE_like_FMN_family"/>
    <property type="match status" value="1"/>
</dbReference>
<name>A0A840UMA8_9FIRM</name>
<keyword evidence="2" id="KW-0560">Oxidoreductase</keyword>
<feature type="domain" description="NADH:flavin oxidoreductase/NADH oxidase N-terminal" evidence="3">
    <location>
        <begin position="2"/>
        <end position="287"/>
    </location>
</feature>
<proteinExistence type="predicted"/>
<dbReference type="InterPro" id="IPR051799">
    <property type="entry name" value="NADH_flavin_oxidoreductase"/>
</dbReference>
<evidence type="ECO:0000313" key="5">
    <source>
        <dbReference type="Proteomes" id="UP000559117"/>
    </source>
</evidence>
<organism evidence="4 5">
    <name type="scientific">Pectinatus brassicae</name>
    <dbReference type="NCBI Taxonomy" id="862415"/>
    <lineage>
        <taxon>Bacteria</taxon>
        <taxon>Bacillati</taxon>
        <taxon>Bacillota</taxon>
        <taxon>Negativicutes</taxon>
        <taxon>Selenomonadales</taxon>
        <taxon>Selenomonadaceae</taxon>
        <taxon>Pectinatus</taxon>
    </lineage>
</organism>
<evidence type="ECO:0000259" key="3">
    <source>
        <dbReference type="Pfam" id="PF00724"/>
    </source>
</evidence>
<dbReference type="SUPFAM" id="SSF51395">
    <property type="entry name" value="FMN-linked oxidoreductases"/>
    <property type="match status" value="1"/>
</dbReference>
<dbReference type="Proteomes" id="UP000559117">
    <property type="component" value="Unassembled WGS sequence"/>
</dbReference>
<gene>
    <name evidence="4" type="ORF">HNR32_002501</name>
</gene>
<dbReference type="InterPro" id="IPR001155">
    <property type="entry name" value="OxRdtase_FMN_N"/>
</dbReference>
<keyword evidence="5" id="KW-1185">Reference proteome</keyword>
<evidence type="ECO:0000256" key="1">
    <source>
        <dbReference type="ARBA" id="ARBA00022630"/>
    </source>
</evidence>
<dbReference type="InterPro" id="IPR013785">
    <property type="entry name" value="Aldolase_TIM"/>
</dbReference>
<evidence type="ECO:0000256" key="2">
    <source>
        <dbReference type="ARBA" id="ARBA00023002"/>
    </source>
</evidence>
<dbReference type="GO" id="GO:0010181">
    <property type="term" value="F:FMN binding"/>
    <property type="evidence" value="ECO:0007669"/>
    <property type="project" value="InterPro"/>
</dbReference>